<evidence type="ECO:0000256" key="8">
    <source>
        <dbReference type="RuleBase" id="RU361169"/>
    </source>
</evidence>
<comment type="subcellular location">
    <subcellularLocation>
        <location evidence="1">Secreted</location>
        <location evidence="1">Cell wall</location>
    </subcellularLocation>
</comment>
<gene>
    <name evidence="9" type="ORF">Syun_005738</name>
</gene>
<evidence type="ECO:0000256" key="1">
    <source>
        <dbReference type="ARBA" id="ARBA00004191"/>
    </source>
</evidence>
<keyword evidence="7" id="KW-0961">Cell wall biogenesis/degradation</keyword>
<evidence type="ECO:0000256" key="5">
    <source>
        <dbReference type="ARBA" id="ARBA00022801"/>
    </source>
</evidence>
<evidence type="ECO:0008006" key="11">
    <source>
        <dbReference type="Google" id="ProtNLM"/>
    </source>
</evidence>
<protein>
    <recommendedName>
        <fullName evidence="11">Polygalacturonase</fullName>
    </recommendedName>
</protein>
<organism evidence="9 10">
    <name type="scientific">Stephania yunnanensis</name>
    <dbReference type="NCBI Taxonomy" id="152371"/>
    <lineage>
        <taxon>Eukaryota</taxon>
        <taxon>Viridiplantae</taxon>
        <taxon>Streptophyta</taxon>
        <taxon>Embryophyta</taxon>
        <taxon>Tracheophyta</taxon>
        <taxon>Spermatophyta</taxon>
        <taxon>Magnoliopsida</taxon>
        <taxon>Ranunculales</taxon>
        <taxon>Menispermaceae</taxon>
        <taxon>Menispermoideae</taxon>
        <taxon>Cissampelideae</taxon>
        <taxon>Stephania</taxon>
    </lineage>
</organism>
<dbReference type="PANTHER" id="PTHR31375">
    <property type="match status" value="1"/>
</dbReference>
<evidence type="ECO:0000256" key="2">
    <source>
        <dbReference type="ARBA" id="ARBA00008834"/>
    </source>
</evidence>
<dbReference type="InterPro" id="IPR012334">
    <property type="entry name" value="Pectin_lyas_fold"/>
</dbReference>
<dbReference type="Proteomes" id="UP001420932">
    <property type="component" value="Unassembled WGS sequence"/>
</dbReference>
<dbReference type="EMBL" id="JBBNAF010000003">
    <property type="protein sequence ID" value="KAK9159397.1"/>
    <property type="molecule type" value="Genomic_DNA"/>
</dbReference>
<dbReference type="GO" id="GO:0071555">
    <property type="term" value="P:cell wall organization"/>
    <property type="evidence" value="ECO:0007669"/>
    <property type="project" value="UniProtKB-KW"/>
</dbReference>
<dbReference type="FunFam" id="2.160.20.10:FF:000111">
    <property type="entry name" value="Pectin lyase-like superfamily protein"/>
    <property type="match status" value="1"/>
</dbReference>
<dbReference type="AlphaFoldDB" id="A0AAP0PWX1"/>
<comment type="caution">
    <text evidence="9">The sequence shown here is derived from an EMBL/GenBank/DDBJ whole genome shotgun (WGS) entry which is preliminary data.</text>
</comment>
<dbReference type="GO" id="GO:0005975">
    <property type="term" value="P:carbohydrate metabolic process"/>
    <property type="evidence" value="ECO:0007669"/>
    <property type="project" value="InterPro"/>
</dbReference>
<evidence type="ECO:0000313" key="9">
    <source>
        <dbReference type="EMBL" id="KAK9159397.1"/>
    </source>
</evidence>
<proteinExistence type="inferred from homology"/>
<name>A0AAP0PWX1_9MAGN</name>
<evidence type="ECO:0000313" key="10">
    <source>
        <dbReference type="Proteomes" id="UP001420932"/>
    </source>
</evidence>
<dbReference type="Pfam" id="PF00295">
    <property type="entry name" value="Glyco_hydro_28"/>
    <property type="match status" value="2"/>
</dbReference>
<evidence type="ECO:0000256" key="4">
    <source>
        <dbReference type="ARBA" id="ARBA00022525"/>
    </source>
</evidence>
<dbReference type="InterPro" id="IPR000743">
    <property type="entry name" value="Glyco_hydro_28"/>
</dbReference>
<keyword evidence="4" id="KW-0964">Secreted</keyword>
<dbReference type="SMART" id="SM00710">
    <property type="entry name" value="PbH1"/>
    <property type="match status" value="8"/>
</dbReference>
<dbReference type="GO" id="GO:0004650">
    <property type="term" value="F:polygalacturonase activity"/>
    <property type="evidence" value="ECO:0007669"/>
    <property type="project" value="InterPro"/>
</dbReference>
<keyword evidence="6 8" id="KW-0326">Glycosidase</keyword>
<evidence type="ECO:0000256" key="6">
    <source>
        <dbReference type="ARBA" id="ARBA00023295"/>
    </source>
</evidence>
<reference evidence="9 10" key="1">
    <citation type="submission" date="2024-01" db="EMBL/GenBank/DDBJ databases">
        <title>Genome assemblies of Stephania.</title>
        <authorList>
            <person name="Yang L."/>
        </authorList>
    </citation>
    <scope>NUCLEOTIDE SEQUENCE [LARGE SCALE GENOMIC DNA]</scope>
    <source>
        <strain evidence="9">YNDBR</strain>
        <tissue evidence="9">Leaf</tissue>
    </source>
</reference>
<dbReference type="Gene3D" id="2.160.20.10">
    <property type="entry name" value="Single-stranded right-handed beta-helix, Pectin lyase-like"/>
    <property type="match status" value="2"/>
</dbReference>
<keyword evidence="10" id="KW-1185">Reference proteome</keyword>
<keyword evidence="5 8" id="KW-0378">Hydrolase</keyword>
<comment type="similarity">
    <text evidence="2 8">Belongs to the glycosyl hydrolase 28 family.</text>
</comment>
<dbReference type="InterPro" id="IPR011050">
    <property type="entry name" value="Pectin_lyase_fold/virulence"/>
</dbReference>
<keyword evidence="3" id="KW-0134">Cell wall</keyword>
<evidence type="ECO:0000256" key="3">
    <source>
        <dbReference type="ARBA" id="ARBA00022512"/>
    </source>
</evidence>
<dbReference type="FunFam" id="2.160.20.10:FF:000004">
    <property type="entry name" value="Pectin lyase-like superfamily protein"/>
    <property type="match status" value="1"/>
</dbReference>
<evidence type="ECO:0000256" key="7">
    <source>
        <dbReference type="ARBA" id="ARBA00023316"/>
    </source>
</evidence>
<dbReference type="InterPro" id="IPR006626">
    <property type="entry name" value="PbH1"/>
</dbReference>
<sequence>MKEDGVEDVKVKNVVFSGSENGVRIKSWARPSSGYVKGVTYQDITMNNVKNPIIIDERYCPDKRGCPNQSSGIKISQVTYQNIKGTSATPVAVNFQCSATNPCSGIRLQNVKLSYLNSAAKSSCVNAQASKPLSSSSASVYSTIINVVKLGAKPDGRTDSTESFNAAWAAACSSRGPALINVPKGKYLLKNVEFRGGSQYCKNTPRITFRIQGTLLAHLNNIKSENWVSFNQVQGVSIIGGGTLDARGSALWACKAANKNCPQGATSLRITNSKDIVIEGLRSVNSQMFNIVINRCENVDIRGVMISAPGDSPNTDGIHVQQSTGVTISKTGIKTGDDCISIGPGTKNLWMQYIACGPGHGISIGSLGKGMEEEGVENVTLRRAVFTGTENGLRIKAWGRPSNGFVKGVLFQHAIMKNVKNPIVIDQNYCPHNYNCPNQESGIRISDVRYEDIRGTSATQVAVKFDCSKKKPCEGIRLKDVKLTYKARRAQSTCVNAAVSAPVQAYVRCD</sequence>
<dbReference type="SUPFAM" id="SSF51126">
    <property type="entry name" value="Pectin lyase-like"/>
    <property type="match status" value="2"/>
</dbReference>
<accession>A0AAP0PWX1</accession>